<proteinExistence type="predicted"/>
<protein>
    <submittedName>
        <fullName evidence="1">Uncharacterized protein</fullName>
    </submittedName>
</protein>
<accession>A0A382DKK8</accession>
<evidence type="ECO:0000313" key="1">
    <source>
        <dbReference type="EMBL" id="SVB38572.1"/>
    </source>
</evidence>
<organism evidence="1">
    <name type="scientific">marine metagenome</name>
    <dbReference type="NCBI Taxonomy" id="408172"/>
    <lineage>
        <taxon>unclassified sequences</taxon>
        <taxon>metagenomes</taxon>
        <taxon>ecological metagenomes</taxon>
    </lineage>
</organism>
<reference evidence="1" key="1">
    <citation type="submission" date="2018-05" db="EMBL/GenBank/DDBJ databases">
        <authorList>
            <person name="Lanie J.A."/>
            <person name="Ng W.-L."/>
            <person name="Kazmierczak K.M."/>
            <person name="Andrzejewski T.M."/>
            <person name="Davidsen T.M."/>
            <person name="Wayne K.J."/>
            <person name="Tettelin H."/>
            <person name="Glass J.I."/>
            <person name="Rusch D."/>
            <person name="Podicherti R."/>
            <person name="Tsui H.-C.T."/>
            <person name="Winkler M.E."/>
        </authorList>
    </citation>
    <scope>NUCLEOTIDE SEQUENCE</scope>
</reference>
<gene>
    <name evidence="1" type="ORF">METZ01_LOCUS191426</name>
</gene>
<sequence length="22" mass="2633">MMVVLTDEDVRFFAEQGYLIKQ</sequence>
<feature type="non-terminal residue" evidence="1">
    <location>
        <position position="22"/>
    </location>
</feature>
<dbReference type="AlphaFoldDB" id="A0A382DKK8"/>
<name>A0A382DKK8_9ZZZZ</name>
<dbReference type="EMBL" id="UINC01039704">
    <property type="protein sequence ID" value="SVB38572.1"/>
    <property type="molecule type" value="Genomic_DNA"/>
</dbReference>